<dbReference type="EMBL" id="JAUIZM010000005">
    <property type="protein sequence ID" value="KAK1385010.1"/>
    <property type="molecule type" value="Genomic_DNA"/>
</dbReference>
<dbReference type="Pfam" id="PF15699">
    <property type="entry name" value="NPR1_interact"/>
    <property type="match status" value="1"/>
</dbReference>
<keyword evidence="6" id="KW-1185">Reference proteome</keyword>
<dbReference type="AlphaFoldDB" id="A0AAD8IFW1"/>
<dbReference type="PANTHER" id="PTHR33669">
    <property type="entry name" value="PROTEIN NEGATIVE REGULATOR OF RESISTANCE"/>
    <property type="match status" value="1"/>
</dbReference>
<organism evidence="5 6">
    <name type="scientific">Heracleum sosnowskyi</name>
    <dbReference type="NCBI Taxonomy" id="360622"/>
    <lineage>
        <taxon>Eukaryota</taxon>
        <taxon>Viridiplantae</taxon>
        <taxon>Streptophyta</taxon>
        <taxon>Embryophyta</taxon>
        <taxon>Tracheophyta</taxon>
        <taxon>Spermatophyta</taxon>
        <taxon>Magnoliopsida</taxon>
        <taxon>eudicotyledons</taxon>
        <taxon>Gunneridae</taxon>
        <taxon>Pentapetalae</taxon>
        <taxon>asterids</taxon>
        <taxon>campanulids</taxon>
        <taxon>Apiales</taxon>
        <taxon>Apiaceae</taxon>
        <taxon>Apioideae</taxon>
        <taxon>apioid superclade</taxon>
        <taxon>Tordylieae</taxon>
        <taxon>Tordyliinae</taxon>
        <taxon>Heracleum</taxon>
    </lineage>
</organism>
<sequence length="135" mass="15969">MKNFMEIPEKIREINKEEAMNNDGYEDDEEEKIETFFALIRGYQEARNRRRNELKEIETSNKKMRSSGADDRRNSGWVPAFQWEDFKHENDNRKHPLPLVFQTGHASFVTCVDKGKDKKMEEENNEGELDLTLAL</sequence>
<reference evidence="5" key="1">
    <citation type="submission" date="2023-02" db="EMBL/GenBank/DDBJ databases">
        <title>Genome of toxic invasive species Heracleum sosnowskyi carries increased number of genes despite the absence of recent whole-genome duplications.</title>
        <authorList>
            <person name="Schelkunov M."/>
            <person name="Shtratnikova V."/>
            <person name="Makarenko M."/>
            <person name="Klepikova A."/>
            <person name="Omelchenko D."/>
            <person name="Novikova G."/>
            <person name="Obukhova E."/>
            <person name="Bogdanov V."/>
            <person name="Penin A."/>
            <person name="Logacheva M."/>
        </authorList>
    </citation>
    <scope>NUCLEOTIDE SEQUENCE</scope>
    <source>
        <strain evidence="5">Hsosn_3</strain>
        <tissue evidence="5">Leaf</tissue>
    </source>
</reference>
<proteinExistence type="inferred from homology"/>
<feature type="compositionally biased region" description="Basic and acidic residues" evidence="4">
    <location>
        <begin position="49"/>
        <end position="61"/>
    </location>
</feature>
<evidence type="ECO:0000256" key="4">
    <source>
        <dbReference type="SAM" id="MobiDB-lite"/>
    </source>
</evidence>
<feature type="region of interest" description="Disordered" evidence="4">
    <location>
        <begin position="49"/>
        <end position="74"/>
    </location>
</feature>
<evidence type="ECO:0000313" key="6">
    <source>
        <dbReference type="Proteomes" id="UP001237642"/>
    </source>
</evidence>
<keyword evidence="3" id="KW-0539">Nucleus</keyword>
<dbReference type="Proteomes" id="UP001237642">
    <property type="component" value="Unassembled WGS sequence"/>
</dbReference>
<dbReference type="PANTHER" id="PTHR33669:SF1">
    <property type="entry name" value="PROTEIN NIM1-INTERACTING 1"/>
    <property type="match status" value="1"/>
</dbReference>
<dbReference type="InterPro" id="IPR031425">
    <property type="entry name" value="NPR1/NH1-interacting"/>
</dbReference>
<accession>A0AAD8IFW1</accession>
<dbReference type="GO" id="GO:0010112">
    <property type="term" value="P:regulation of systemic acquired resistance"/>
    <property type="evidence" value="ECO:0007669"/>
    <property type="project" value="InterPro"/>
</dbReference>
<evidence type="ECO:0008006" key="7">
    <source>
        <dbReference type="Google" id="ProtNLM"/>
    </source>
</evidence>
<evidence type="ECO:0000256" key="3">
    <source>
        <dbReference type="ARBA" id="ARBA00023242"/>
    </source>
</evidence>
<comment type="subcellular location">
    <subcellularLocation>
        <location evidence="1">Nucleus</location>
    </subcellularLocation>
</comment>
<name>A0AAD8IFW1_9APIA</name>
<comment type="similarity">
    <text evidence="2">Belongs to the NPR1-interactor family.</text>
</comment>
<gene>
    <name evidence="5" type="ORF">POM88_022745</name>
</gene>
<evidence type="ECO:0000256" key="1">
    <source>
        <dbReference type="ARBA" id="ARBA00004123"/>
    </source>
</evidence>
<reference evidence="5" key="2">
    <citation type="submission" date="2023-05" db="EMBL/GenBank/DDBJ databases">
        <authorList>
            <person name="Schelkunov M.I."/>
        </authorList>
    </citation>
    <scope>NUCLEOTIDE SEQUENCE</scope>
    <source>
        <strain evidence="5">Hsosn_3</strain>
        <tissue evidence="5">Leaf</tissue>
    </source>
</reference>
<protein>
    <recommendedName>
        <fullName evidence="7">Protein NIM1-INTERACTING 1</fullName>
    </recommendedName>
</protein>
<dbReference type="GO" id="GO:0005634">
    <property type="term" value="C:nucleus"/>
    <property type="evidence" value="ECO:0007669"/>
    <property type="project" value="UniProtKB-SubCell"/>
</dbReference>
<comment type="caution">
    <text evidence="5">The sequence shown here is derived from an EMBL/GenBank/DDBJ whole genome shotgun (WGS) entry which is preliminary data.</text>
</comment>
<evidence type="ECO:0000256" key="2">
    <source>
        <dbReference type="ARBA" id="ARBA00009937"/>
    </source>
</evidence>
<evidence type="ECO:0000313" key="5">
    <source>
        <dbReference type="EMBL" id="KAK1385010.1"/>
    </source>
</evidence>